<evidence type="ECO:0000256" key="5">
    <source>
        <dbReference type="ARBA" id="ARBA00022679"/>
    </source>
</evidence>
<dbReference type="SUPFAM" id="SSF53328">
    <property type="entry name" value="Formyltransferase"/>
    <property type="match status" value="1"/>
</dbReference>
<evidence type="ECO:0000256" key="2">
    <source>
        <dbReference type="ARBA" id="ARBA00010699"/>
    </source>
</evidence>
<proteinExistence type="inferred from homology"/>
<dbReference type="InterPro" id="IPR044135">
    <property type="entry name" value="Met-tRNA-FMT_C"/>
</dbReference>
<dbReference type="NCBIfam" id="TIGR00460">
    <property type="entry name" value="fmt"/>
    <property type="match status" value="1"/>
</dbReference>
<keyword evidence="5 8" id="KW-0808">Transferase</keyword>
<comment type="similarity">
    <text evidence="2 8">Belongs to the Fmt family.</text>
</comment>
<dbReference type="EC" id="2.1.2.9" evidence="3 8"/>
<dbReference type="KEGG" id="atw:C0099_15550"/>
<dbReference type="CDD" id="cd08704">
    <property type="entry name" value="Met_tRNA_FMT_C"/>
    <property type="match status" value="1"/>
</dbReference>
<dbReference type="PANTHER" id="PTHR11138">
    <property type="entry name" value="METHIONYL-TRNA FORMYLTRANSFERASE"/>
    <property type="match status" value="1"/>
</dbReference>
<gene>
    <name evidence="8" type="primary">fmt</name>
    <name evidence="11" type="ORF">C0099_15550</name>
</gene>
<dbReference type="Gene3D" id="3.40.50.170">
    <property type="entry name" value="Formyl transferase, N-terminal domain"/>
    <property type="match status" value="1"/>
</dbReference>
<feature type="binding site" evidence="8">
    <location>
        <begin position="114"/>
        <end position="117"/>
    </location>
    <ligand>
        <name>(6S)-5,6,7,8-tetrahydrofolate</name>
        <dbReference type="ChEBI" id="CHEBI:57453"/>
    </ligand>
</feature>
<dbReference type="RefSeq" id="WP_102248272.1">
    <property type="nucleotide sequence ID" value="NZ_CP025682.1"/>
</dbReference>
<dbReference type="InterPro" id="IPR011034">
    <property type="entry name" value="Formyl_transferase-like_C_sf"/>
</dbReference>
<dbReference type="InterPro" id="IPR001555">
    <property type="entry name" value="GART_AS"/>
</dbReference>
<dbReference type="FunFam" id="3.40.50.12230:FF:000001">
    <property type="entry name" value="Methionyl-tRNA formyltransferase"/>
    <property type="match status" value="1"/>
</dbReference>
<evidence type="ECO:0000256" key="6">
    <source>
        <dbReference type="ARBA" id="ARBA00022917"/>
    </source>
</evidence>
<sequence length="316" mass="33089">MSAAALRVAFAGTPEFAAVALRALLAAGFDVPLVLTQPDRPSGRGMKLTPSPVKRVAADAGIAVDQPEKLRTPEQRAALAACAPDVLVVAAYGILLPPEALAIPRLGCVNIHASLLPRWRGAAPIHRAIEAGDAETGITIMQMDEGLDTGPMLLARSLDIAPDDTTVSLHDRLAALGGELIVEALPRLAAGQLDAVAQPVDGVSYAAKIARAESAVDWTQPADVIARRVRAFDPFPGMVSRLRDTPVKFWRARVAAEAGAPGEVIAAGPEGVVVGCGAGALCVTELQRPGSRRMHVEEFLRGFPIARGERFVHADA</sequence>
<dbReference type="OrthoDB" id="9802815at2"/>
<dbReference type="GO" id="GO:0005829">
    <property type="term" value="C:cytosol"/>
    <property type="evidence" value="ECO:0007669"/>
    <property type="project" value="TreeGrafter"/>
</dbReference>
<evidence type="ECO:0000259" key="10">
    <source>
        <dbReference type="Pfam" id="PF02911"/>
    </source>
</evidence>
<organism evidence="11 12">
    <name type="scientific">Pseudazoarcus pumilus</name>
    <dbReference type="NCBI Taxonomy" id="2067960"/>
    <lineage>
        <taxon>Bacteria</taxon>
        <taxon>Pseudomonadati</taxon>
        <taxon>Pseudomonadota</taxon>
        <taxon>Betaproteobacteria</taxon>
        <taxon>Rhodocyclales</taxon>
        <taxon>Zoogloeaceae</taxon>
        <taxon>Pseudazoarcus</taxon>
    </lineage>
</organism>
<dbReference type="Gene3D" id="3.10.25.10">
    <property type="entry name" value="Formyl transferase, C-terminal domain"/>
    <property type="match status" value="1"/>
</dbReference>
<comment type="catalytic activity">
    <reaction evidence="7 8">
        <text>L-methionyl-tRNA(fMet) + (6R)-10-formyltetrahydrofolate = N-formyl-L-methionyl-tRNA(fMet) + (6S)-5,6,7,8-tetrahydrofolate + H(+)</text>
        <dbReference type="Rhea" id="RHEA:24380"/>
        <dbReference type="Rhea" id="RHEA-COMP:9952"/>
        <dbReference type="Rhea" id="RHEA-COMP:9953"/>
        <dbReference type="ChEBI" id="CHEBI:15378"/>
        <dbReference type="ChEBI" id="CHEBI:57453"/>
        <dbReference type="ChEBI" id="CHEBI:78530"/>
        <dbReference type="ChEBI" id="CHEBI:78844"/>
        <dbReference type="ChEBI" id="CHEBI:195366"/>
        <dbReference type="EC" id="2.1.2.9"/>
    </reaction>
</comment>
<feature type="domain" description="Formyl transferase C-terminal" evidence="10">
    <location>
        <begin position="208"/>
        <end position="303"/>
    </location>
</feature>
<dbReference type="InterPro" id="IPR005793">
    <property type="entry name" value="Formyl_trans_C"/>
</dbReference>
<dbReference type="GO" id="GO:0004479">
    <property type="term" value="F:methionyl-tRNA formyltransferase activity"/>
    <property type="evidence" value="ECO:0007669"/>
    <property type="project" value="UniProtKB-UniRule"/>
</dbReference>
<evidence type="ECO:0000313" key="11">
    <source>
        <dbReference type="EMBL" id="AUN96230.1"/>
    </source>
</evidence>
<evidence type="ECO:0000256" key="1">
    <source>
        <dbReference type="ARBA" id="ARBA00002606"/>
    </source>
</evidence>
<reference evidence="11 12" key="1">
    <citation type="submission" date="2018-01" db="EMBL/GenBank/DDBJ databases">
        <authorList>
            <person name="Fu G.-Y."/>
        </authorList>
    </citation>
    <scope>NUCLEOTIDE SEQUENCE [LARGE SCALE GENOMIC DNA]</scope>
    <source>
        <strain evidence="11 12">SY39</strain>
    </source>
</reference>
<dbReference type="InterPro" id="IPR041711">
    <property type="entry name" value="Met-tRNA-FMT_N"/>
</dbReference>
<dbReference type="InterPro" id="IPR036477">
    <property type="entry name" value="Formyl_transf_N_sf"/>
</dbReference>
<evidence type="ECO:0000256" key="8">
    <source>
        <dbReference type="HAMAP-Rule" id="MF_00182"/>
    </source>
</evidence>
<evidence type="ECO:0000313" key="12">
    <source>
        <dbReference type="Proteomes" id="UP000242205"/>
    </source>
</evidence>
<dbReference type="HAMAP" id="MF_00182">
    <property type="entry name" value="Formyl_trans"/>
    <property type="match status" value="1"/>
</dbReference>
<dbReference type="Proteomes" id="UP000242205">
    <property type="component" value="Chromosome"/>
</dbReference>
<dbReference type="CDD" id="cd08646">
    <property type="entry name" value="FMT_core_Met-tRNA-FMT_N"/>
    <property type="match status" value="1"/>
</dbReference>
<dbReference type="Pfam" id="PF02911">
    <property type="entry name" value="Formyl_trans_C"/>
    <property type="match status" value="1"/>
</dbReference>
<dbReference type="SUPFAM" id="SSF50486">
    <property type="entry name" value="FMT C-terminal domain-like"/>
    <property type="match status" value="1"/>
</dbReference>
<evidence type="ECO:0000256" key="7">
    <source>
        <dbReference type="ARBA" id="ARBA00048558"/>
    </source>
</evidence>
<feature type="domain" description="Formyl transferase N-terminal" evidence="9">
    <location>
        <begin position="7"/>
        <end position="185"/>
    </location>
</feature>
<comment type="function">
    <text evidence="1 8">Attaches a formyl group to the free amino group of methionyl-tRNA(fMet). The formyl group appears to play a dual role in the initiator identity of N-formylmethionyl-tRNA by promoting its recognition by IF2 and preventing the misappropriation of this tRNA by the elongation apparatus.</text>
</comment>
<protein>
    <recommendedName>
        <fullName evidence="4 8">Methionyl-tRNA formyltransferase</fullName>
        <ecNumber evidence="3 8">2.1.2.9</ecNumber>
    </recommendedName>
</protein>
<dbReference type="AlphaFoldDB" id="A0A2I6SAE6"/>
<dbReference type="InterPro" id="IPR005794">
    <property type="entry name" value="Fmt"/>
</dbReference>
<keyword evidence="6 8" id="KW-0648">Protein biosynthesis</keyword>
<accession>A0A2I6SAE6</accession>
<evidence type="ECO:0000256" key="4">
    <source>
        <dbReference type="ARBA" id="ARBA00016014"/>
    </source>
</evidence>
<name>A0A2I6SAE6_9RHOO</name>
<dbReference type="PROSITE" id="PS00373">
    <property type="entry name" value="GART"/>
    <property type="match status" value="1"/>
</dbReference>
<evidence type="ECO:0000259" key="9">
    <source>
        <dbReference type="Pfam" id="PF00551"/>
    </source>
</evidence>
<dbReference type="PANTHER" id="PTHR11138:SF5">
    <property type="entry name" value="METHIONYL-TRNA FORMYLTRANSFERASE, MITOCHONDRIAL"/>
    <property type="match status" value="1"/>
</dbReference>
<dbReference type="Pfam" id="PF00551">
    <property type="entry name" value="Formyl_trans_N"/>
    <property type="match status" value="1"/>
</dbReference>
<keyword evidence="12" id="KW-1185">Reference proteome</keyword>
<evidence type="ECO:0000256" key="3">
    <source>
        <dbReference type="ARBA" id="ARBA00012261"/>
    </source>
</evidence>
<dbReference type="EMBL" id="CP025682">
    <property type="protein sequence ID" value="AUN96230.1"/>
    <property type="molecule type" value="Genomic_DNA"/>
</dbReference>
<dbReference type="InterPro" id="IPR037022">
    <property type="entry name" value="Formyl_trans_C_sf"/>
</dbReference>
<dbReference type="InterPro" id="IPR002376">
    <property type="entry name" value="Formyl_transf_N"/>
</dbReference>